<sequence>MNLGIKGKKALITGGSRGLGLASAVSLAKEGVDVAICARDKSDLENAKKTLSKYPVKICTINFDLSDNKKLESLVQETEKQLGSIDILVNNVGGSLGTSSLIENDLEDFQKVMELNTWSAIELTKSILPKMIHSKWGRIINIASIYGREYGGSAPYMA</sequence>
<dbReference type="InterPro" id="IPR002347">
    <property type="entry name" value="SDR_fam"/>
</dbReference>
<organism evidence="2">
    <name type="scientific">marine metagenome</name>
    <dbReference type="NCBI Taxonomy" id="408172"/>
    <lineage>
        <taxon>unclassified sequences</taxon>
        <taxon>metagenomes</taxon>
        <taxon>ecological metagenomes</taxon>
    </lineage>
</organism>
<dbReference type="Pfam" id="PF00106">
    <property type="entry name" value="adh_short"/>
    <property type="match status" value="1"/>
</dbReference>
<dbReference type="PANTHER" id="PTHR42879">
    <property type="entry name" value="3-OXOACYL-(ACYL-CARRIER-PROTEIN) REDUCTASE"/>
    <property type="match status" value="1"/>
</dbReference>
<feature type="non-terminal residue" evidence="2">
    <location>
        <position position="158"/>
    </location>
</feature>
<comment type="similarity">
    <text evidence="1">Belongs to the short-chain dehydrogenases/reductases (SDR) family.</text>
</comment>
<protein>
    <recommendedName>
        <fullName evidence="3">Short-chain dehydrogenase/reductase SDR</fullName>
    </recommendedName>
</protein>
<reference evidence="2" key="1">
    <citation type="submission" date="2018-05" db="EMBL/GenBank/DDBJ databases">
        <authorList>
            <person name="Lanie J.A."/>
            <person name="Ng W.-L."/>
            <person name="Kazmierczak K.M."/>
            <person name="Andrzejewski T.M."/>
            <person name="Davidsen T.M."/>
            <person name="Wayne K.J."/>
            <person name="Tettelin H."/>
            <person name="Glass J.I."/>
            <person name="Rusch D."/>
            <person name="Podicherti R."/>
            <person name="Tsui H.-C.T."/>
            <person name="Winkler M.E."/>
        </authorList>
    </citation>
    <scope>NUCLEOTIDE SEQUENCE</scope>
</reference>
<dbReference type="PANTHER" id="PTHR42879:SF6">
    <property type="entry name" value="NADPH-DEPENDENT REDUCTASE BACG"/>
    <property type="match status" value="1"/>
</dbReference>
<dbReference type="SUPFAM" id="SSF51735">
    <property type="entry name" value="NAD(P)-binding Rossmann-fold domains"/>
    <property type="match status" value="1"/>
</dbReference>
<evidence type="ECO:0008006" key="3">
    <source>
        <dbReference type="Google" id="ProtNLM"/>
    </source>
</evidence>
<dbReference type="Gene3D" id="3.40.50.720">
    <property type="entry name" value="NAD(P)-binding Rossmann-like Domain"/>
    <property type="match status" value="1"/>
</dbReference>
<dbReference type="AlphaFoldDB" id="A0A382VUG2"/>
<dbReference type="PRINTS" id="PR00081">
    <property type="entry name" value="GDHRDH"/>
</dbReference>
<gene>
    <name evidence="2" type="ORF">METZ01_LOCUS403011</name>
</gene>
<accession>A0A382VUG2</accession>
<dbReference type="InterPro" id="IPR036291">
    <property type="entry name" value="NAD(P)-bd_dom_sf"/>
</dbReference>
<dbReference type="CDD" id="cd05233">
    <property type="entry name" value="SDR_c"/>
    <property type="match status" value="1"/>
</dbReference>
<dbReference type="EMBL" id="UINC01154720">
    <property type="protein sequence ID" value="SVD50157.1"/>
    <property type="molecule type" value="Genomic_DNA"/>
</dbReference>
<proteinExistence type="inferred from homology"/>
<name>A0A382VUG2_9ZZZZ</name>
<evidence type="ECO:0000256" key="1">
    <source>
        <dbReference type="ARBA" id="ARBA00006484"/>
    </source>
</evidence>
<evidence type="ECO:0000313" key="2">
    <source>
        <dbReference type="EMBL" id="SVD50157.1"/>
    </source>
</evidence>
<dbReference type="InterPro" id="IPR050259">
    <property type="entry name" value="SDR"/>
</dbReference>